<proteinExistence type="predicted"/>
<sequence length="471" mass="50432">MPLAIASLPRRRAAGRRGRKSFLILLPVLACLAFLAFGGFVLSKLTEDARAVEAAQTSAVAATFASAVERVVSRALTATRSLAVMVYQGNGKVDNFERLALFLLPMYKGAYALSLAPGGIIRQIEPLDRNLLVRDHDVLEGVDRDKVIAAINPDHPVIEFSGPFQLIQGPVGAIGMLPIFLPDAQGASRFWGYTVVTLLLPDALEDANLDAMSLQGYAYELAGMDPEAGHRRVIARSDAPVAQPVCEGVHIEGVSWTLCVSPLQAVSAWSRHLFELILIGVCSVGMGGLVHALIVLKRTGRELEWSALHDALTGLPNRRYIYERLDTLLFPATPATSLAAVAYLDLDGFKPINDALGHAQGDVVLRIVAQRLTRAVRECDVVARIGGDEFVIVMRDLEGEAQCGGVLQRVLKAVGEPIALTERSVAVSASIGVTFVSAAAPADVQSLMRAADEAMYQAKASGKNRMHIAGT</sequence>
<dbReference type="EMBL" id="JACBYR010000001">
    <property type="protein sequence ID" value="NYE84235.1"/>
    <property type="molecule type" value="Genomic_DNA"/>
</dbReference>
<feature type="transmembrane region" description="Helical" evidence="1">
    <location>
        <begin position="21"/>
        <end position="42"/>
    </location>
</feature>
<keyword evidence="1" id="KW-0812">Transmembrane</keyword>
<dbReference type="PROSITE" id="PS50839">
    <property type="entry name" value="CHASE"/>
    <property type="match status" value="1"/>
</dbReference>
<dbReference type="PANTHER" id="PTHR46663:SF2">
    <property type="entry name" value="GGDEF DOMAIN-CONTAINING PROTEIN"/>
    <property type="match status" value="1"/>
</dbReference>
<keyword evidence="1" id="KW-1133">Transmembrane helix</keyword>
<feature type="domain" description="CHASE" evidence="2">
    <location>
        <begin position="120"/>
        <end position="213"/>
    </location>
</feature>
<name>A0A7Y9IWR6_9BURK</name>
<feature type="transmembrane region" description="Helical" evidence="1">
    <location>
        <begin position="273"/>
        <end position="296"/>
    </location>
</feature>
<dbReference type="InterPro" id="IPR052163">
    <property type="entry name" value="DGC-Regulatory_Protein"/>
</dbReference>
<dbReference type="RefSeq" id="WP_179587949.1">
    <property type="nucleotide sequence ID" value="NZ_JACBYR010000001.1"/>
</dbReference>
<evidence type="ECO:0000259" key="3">
    <source>
        <dbReference type="PROSITE" id="PS50887"/>
    </source>
</evidence>
<dbReference type="SUPFAM" id="SSF55073">
    <property type="entry name" value="Nucleotide cyclase"/>
    <property type="match status" value="1"/>
</dbReference>
<feature type="domain" description="GGDEF" evidence="3">
    <location>
        <begin position="337"/>
        <end position="471"/>
    </location>
</feature>
<dbReference type="InterPro" id="IPR029787">
    <property type="entry name" value="Nucleotide_cyclase"/>
</dbReference>
<dbReference type="GO" id="GO:0003824">
    <property type="term" value="F:catalytic activity"/>
    <property type="evidence" value="ECO:0007669"/>
    <property type="project" value="UniProtKB-ARBA"/>
</dbReference>
<evidence type="ECO:0000313" key="5">
    <source>
        <dbReference type="Proteomes" id="UP000542125"/>
    </source>
</evidence>
<dbReference type="InterPro" id="IPR006189">
    <property type="entry name" value="CHASE_dom"/>
</dbReference>
<dbReference type="PANTHER" id="PTHR46663">
    <property type="entry name" value="DIGUANYLATE CYCLASE DGCT-RELATED"/>
    <property type="match status" value="1"/>
</dbReference>
<comment type="caution">
    <text evidence="4">The sequence shown here is derived from an EMBL/GenBank/DDBJ whole genome shotgun (WGS) entry which is preliminary data.</text>
</comment>
<dbReference type="InterPro" id="IPR000160">
    <property type="entry name" value="GGDEF_dom"/>
</dbReference>
<organism evidence="4 5">
    <name type="scientific">Pigmentiphaga litoralis</name>
    <dbReference type="NCBI Taxonomy" id="516702"/>
    <lineage>
        <taxon>Bacteria</taxon>
        <taxon>Pseudomonadati</taxon>
        <taxon>Pseudomonadota</taxon>
        <taxon>Betaproteobacteria</taxon>
        <taxon>Burkholderiales</taxon>
        <taxon>Alcaligenaceae</taxon>
        <taxon>Pigmentiphaga</taxon>
    </lineage>
</organism>
<dbReference type="FunFam" id="3.30.70.270:FF:000001">
    <property type="entry name" value="Diguanylate cyclase domain protein"/>
    <property type="match status" value="1"/>
</dbReference>
<dbReference type="NCBIfam" id="TIGR00254">
    <property type="entry name" value="GGDEF"/>
    <property type="match status" value="1"/>
</dbReference>
<dbReference type="AlphaFoldDB" id="A0A7Y9IWR6"/>
<evidence type="ECO:0000256" key="1">
    <source>
        <dbReference type="SAM" id="Phobius"/>
    </source>
</evidence>
<dbReference type="CDD" id="cd01949">
    <property type="entry name" value="GGDEF"/>
    <property type="match status" value="1"/>
</dbReference>
<dbReference type="Gene3D" id="3.30.70.270">
    <property type="match status" value="1"/>
</dbReference>
<dbReference type="SMART" id="SM00267">
    <property type="entry name" value="GGDEF"/>
    <property type="match status" value="1"/>
</dbReference>
<dbReference type="Proteomes" id="UP000542125">
    <property type="component" value="Unassembled WGS sequence"/>
</dbReference>
<gene>
    <name evidence="4" type="ORF">FHW18_003506</name>
</gene>
<dbReference type="SMART" id="SM01079">
    <property type="entry name" value="CHASE"/>
    <property type="match status" value="1"/>
</dbReference>
<dbReference type="Pfam" id="PF00990">
    <property type="entry name" value="GGDEF"/>
    <property type="match status" value="1"/>
</dbReference>
<accession>A0A7Y9IWR6</accession>
<evidence type="ECO:0000313" key="4">
    <source>
        <dbReference type="EMBL" id="NYE84235.1"/>
    </source>
</evidence>
<dbReference type="InterPro" id="IPR043128">
    <property type="entry name" value="Rev_trsase/Diguanyl_cyclase"/>
</dbReference>
<keyword evidence="5" id="KW-1185">Reference proteome</keyword>
<reference evidence="4 5" key="1">
    <citation type="submission" date="2020-07" db="EMBL/GenBank/DDBJ databases">
        <title>Genomic Encyclopedia of Type Strains, Phase IV (KMG-V): Genome sequencing to study the core and pangenomes of soil and plant-associated prokaryotes.</title>
        <authorList>
            <person name="Whitman W."/>
        </authorList>
    </citation>
    <scope>NUCLEOTIDE SEQUENCE [LARGE SCALE GENOMIC DNA]</scope>
    <source>
        <strain evidence="4 5">SAS40</strain>
    </source>
</reference>
<evidence type="ECO:0000259" key="2">
    <source>
        <dbReference type="PROSITE" id="PS50839"/>
    </source>
</evidence>
<protein>
    <submittedName>
        <fullName evidence="4">Diguanylate cyclase (GGDEF)-like protein</fullName>
    </submittedName>
</protein>
<keyword evidence="1" id="KW-0472">Membrane</keyword>
<dbReference type="PROSITE" id="PS50887">
    <property type="entry name" value="GGDEF"/>
    <property type="match status" value="1"/>
</dbReference>